<feature type="domain" description="Peptidase C39-like" evidence="2">
    <location>
        <begin position="61"/>
        <end position="220"/>
    </location>
</feature>
<dbReference type="AlphaFoldDB" id="A0A7M2YUG7"/>
<sequence>MCPPPPQAGIVKPAALIGALAIGVAAWLVSTSPGTTGATSVNASASGSKAPAGRARRVGPVPVVRQVFRNNCETAALSMILAAAGRPVDQRALQQAVAKSGPLDPIVASDGTWVWGDPDRGFVGRAAGGGTAGGFGVYQGPIRRLAAVHGVALADLSRRPVEDIYARVARGRPVMAWVGLSEGPYRRWSTPAGKTVGVNFGEHTVVLVGMRGTGLLVNDPLVGERVVWSRATFERRWSLLGRRALGL</sequence>
<dbReference type="Gene3D" id="3.90.70.10">
    <property type="entry name" value="Cysteine proteinases"/>
    <property type="match status" value="1"/>
</dbReference>
<proteinExistence type="predicted"/>
<dbReference type="InterPro" id="IPR039564">
    <property type="entry name" value="Peptidase_C39-like"/>
</dbReference>
<keyword evidence="4" id="KW-1185">Reference proteome</keyword>
<dbReference type="PANTHER" id="PTHR37806:SF1">
    <property type="entry name" value="PEPTIDASE C39-LIKE DOMAIN-CONTAINING PROTEIN"/>
    <property type="match status" value="1"/>
</dbReference>
<evidence type="ECO:0000313" key="4">
    <source>
        <dbReference type="Proteomes" id="UP000254134"/>
    </source>
</evidence>
<comment type="caution">
    <text evidence="3">The sequence shown here is derived from an EMBL/GenBank/DDBJ whole genome shotgun (WGS) entry which is preliminary data.</text>
</comment>
<dbReference type="Proteomes" id="UP000254134">
    <property type="component" value="Unassembled WGS sequence"/>
</dbReference>
<evidence type="ECO:0000256" key="1">
    <source>
        <dbReference type="SAM" id="MobiDB-lite"/>
    </source>
</evidence>
<protein>
    <submittedName>
        <fullName evidence="3">Peptidase C39-like</fullName>
    </submittedName>
</protein>
<reference evidence="4" key="2">
    <citation type="journal article" date="2019" name="MicrobiologyOpen">
        <title>High-quality draft genome sequence of Gaiella occulta isolated from a 150 meter deep mineral water borehole and comparison with the genome sequences of other deep-branching lineages of the phylum Actinobacteria.</title>
        <authorList>
            <person name="Severino R."/>
            <person name="Froufe H.J.C."/>
            <person name="Barroso C."/>
            <person name="Albuquerque L."/>
            <person name="Lobo-da-Cunha A."/>
            <person name="da Costa M.S."/>
            <person name="Egas C."/>
        </authorList>
    </citation>
    <scope>NUCLEOTIDE SEQUENCE [LARGE SCALE GENOMIC DNA]</scope>
    <source>
        <strain evidence="4">F2-233</strain>
    </source>
</reference>
<dbReference type="Pfam" id="PF13529">
    <property type="entry name" value="Peptidase_C39_2"/>
    <property type="match status" value="1"/>
</dbReference>
<feature type="compositionally biased region" description="Polar residues" evidence="1">
    <location>
        <begin position="35"/>
        <end position="47"/>
    </location>
</feature>
<dbReference type="PANTHER" id="PTHR37806">
    <property type="entry name" value="LMO0724 PROTEIN"/>
    <property type="match status" value="1"/>
</dbReference>
<name>A0A7M2YUG7_9ACTN</name>
<gene>
    <name evidence="3" type="ORF">Gocc_2558</name>
</gene>
<organism evidence="3 4">
    <name type="scientific">Gaiella occulta</name>
    <dbReference type="NCBI Taxonomy" id="1002870"/>
    <lineage>
        <taxon>Bacteria</taxon>
        <taxon>Bacillati</taxon>
        <taxon>Actinomycetota</taxon>
        <taxon>Thermoleophilia</taxon>
        <taxon>Gaiellales</taxon>
        <taxon>Gaiellaceae</taxon>
        <taxon>Gaiella</taxon>
    </lineage>
</organism>
<accession>A0A7M2YUG7</accession>
<feature type="region of interest" description="Disordered" evidence="1">
    <location>
        <begin position="35"/>
        <end position="55"/>
    </location>
</feature>
<reference evidence="3 4" key="1">
    <citation type="submission" date="2018-07" db="EMBL/GenBank/DDBJ databases">
        <title>High-quality-draft genome sequence of Gaiella occulta.</title>
        <authorList>
            <person name="Severino R."/>
            <person name="Froufe H.J.C."/>
            <person name="Rainey F.A."/>
            <person name="Barroso C."/>
            <person name="Albuquerque L."/>
            <person name="Lobo-Da-Cunha A."/>
            <person name="Da Costa M.S."/>
            <person name="Egas C."/>
        </authorList>
    </citation>
    <scope>NUCLEOTIDE SEQUENCE [LARGE SCALE GENOMIC DNA]</scope>
    <source>
        <strain evidence="3 4">F2-233</strain>
    </source>
</reference>
<evidence type="ECO:0000313" key="3">
    <source>
        <dbReference type="EMBL" id="RDI73645.1"/>
    </source>
</evidence>
<evidence type="ECO:0000259" key="2">
    <source>
        <dbReference type="Pfam" id="PF13529"/>
    </source>
</evidence>
<dbReference type="EMBL" id="QQZY01000007">
    <property type="protein sequence ID" value="RDI73645.1"/>
    <property type="molecule type" value="Genomic_DNA"/>
</dbReference>